<evidence type="ECO:0000256" key="6">
    <source>
        <dbReference type="ARBA" id="ARBA00038076"/>
    </source>
</evidence>
<dbReference type="GO" id="GO:0005886">
    <property type="term" value="C:plasma membrane"/>
    <property type="evidence" value="ECO:0007669"/>
    <property type="project" value="UniProtKB-SubCell"/>
</dbReference>
<keyword evidence="5 7" id="KW-0472">Membrane</keyword>
<evidence type="ECO:0000256" key="1">
    <source>
        <dbReference type="ARBA" id="ARBA00004651"/>
    </source>
</evidence>
<dbReference type="GO" id="GO:0022857">
    <property type="term" value="F:transmembrane transporter activity"/>
    <property type="evidence" value="ECO:0007669"/>
    <property type="project" value="TreeGrafter"/>
</dbReference>
<dbReference type="PANTHER" id="PTHR30572:SF4">
    <property type="entry name" value="ABC TRANSPORTER PERMEASE YTRF"/>
    <property type="match status" value="1"/>
</dbReference>
<dbReference type="PANTHER" id="PTHR30572">
    <property type="entry name" value="MEMBRANE COMPONENT OF TRANSPORTER-RELATED"/>
    <property type="match status" value="1"/>
</dbReference>
<feature type="transmembrane region" description="Helical" evidence="7">
    <location>
        <begin position="426"/>
        <end position="449"/>
    </location>
</feature>
<keyword evidence="2" id="KW-1003">Cell membrane</keyword>
<feature type="transmembrane region" description="Helical" evidence="7">
    <location>
        <begin position="377"/>
        <end position="399"/>
    </location>
</feature>
<dbReference type="EMBL" id="CP041969">
    <property type="protein sequence ID" value="QMV42802.1"/>
    <property type="molecule type" value="Genomic_DNA"/>
</dbReference>
<dbReference type="KEGG" id="cchl:FPL14_17610"/>
<gene>
    <name evidence="9" type="ORF">FPL14_17610</name>
</gene>
<feature type="transmembrane region" description="Helical" evidence="7">
    <location>
        <begin position="461"/>
        <end position="483"/>
    </location>
</feature>
<feature type="transmembrane region" description="Helical" evidence="7">
    <location>
        <begin position="780"/>
        <end position="800"/>
    </location>
</feature>
<feature type="transmembrane region" description="Helical" evidence="7">
    <location>
        <begin position="520"/>
        <end position="542"/>
    </location>
</feature>
<proteinExistence type="inferred from homology"/>
<accession>A0A7G5C0R8</accession>
<feature type="transmembrane region" description="Helical" evidence="7">
    <location>
        <begin position="43"/>
        <end position="66"/>
    </location>
</feature>
<feature type="domain" description="ABC3 transporter permease C-terminal" evidence="8">
    <location>
        <begin position="286"/>
        <end position="403"/>
    </location>
</feature>
<feature type="transmembrane region" description="Helical" evidence="7">
    <location>
        <begin position="868"/>
        <end position="888"/>
    </location>
</feature>
<keyword evidence="10" id="KW-1185">Reference proteome</keyword>
<dbReference type="AlphaFoldDB" id="A0A7G5C0R8"/>
<feature type="domain" description="ABC3 transporter permease C-terminal" evidence="8">
    <location>
        <begin position="780"/>
        <end position="898"/>
    </location>
</feature>
<keyword evidence="4 7" id="KW-1133">Transmembrane helix</keyword>
<evidence type="ECO:0000313" key="9">
    <source>
        <dbReference type="EMBL" id="QMV42802.1"/>
    </source>
</evidence>
<sequence length="907" mass="101656">MMELLWMLPLVALLLYALCISLKYPHVRRIAVRELNLRKFSSVLVIVGLSVCIALITLVFCIRYAFQERSNAYLEKPAEAIKYEVMAIHQPHLQKPYFTDEDMGDLLATDEGDPNIWPIVSYAVTLFPASELDQDVILPNVLVIGVDPAVAKSFNPEGSKADWPSTLGENRIVLSESAADRLNARAGDYVQLLDHHNRKHAFQVEQIQEDEGLLAYRGFQKADATAIISLERARSLFDLPSGSYTSAIGDLHVPPPWHSRYIQQDTPLSLEGVSSFGVYFFGIINSTAIAMAIILTINLFRLIAEERRFGTGVMRSIGFSRLDLKRILRLEGLCYALFSGLLGSAAGTGLAAWVMGSNRRLFGQEMWLDQIITWQTGLKAMLTGCSIGTCILFGSVWMVSQISLRNSAQTEPVGAIRRAPSKGAYAFHYGFSFIILTLTLSLVVLISIPEVRQSWFDGVDLLLWSAGLFLVIPLLIYGAVWWLEWGVGLVLWLSSKVPACYAMLNLALNQLKGHRIRTGLLMLMFCLVCCFVSFSTVLSNYIHVVVTQSGNREATGGYDYFAEDARVIASEQLKSYLDEIGYPEERYPEYASVVRLPWRESEWRGFEINGVDRRYAQTNRLSVTPRREGDGDGASLWNKLASDPDAVIVSTSTLSFIESQNWKRDNDEIVFRINGQTIRKRIIGVANEGTNEWNAGSIAYPATIGIWMNEQEVLRLGRNAKELNSVLLLRFDSAAIGREWQERSELGLARFNVYPLRSAVDEDVWFYRDVGLLFALFEKFNYLAMAIGIAGLAVVMARLVKMRKRQLGVLRTLGIAPNLLQLYVVAEGVLLSIFGSSLGFVVGGYYGYVLCKSQISDMVLGFRFGFPIFKLLLLFISFAILILVSNLWSVRYVYRVSPIESTKHLTS</sequence>
<evidence type="ECO:0000256" key="3">
    <source>
        <dbReference type="ARBA" id="ARBA00022692"/>
    </source>
</evidence>
<feature type="transmembrane region" description="Helical" evidence="7">
    <location>
        <begin position="278"/>
        <end position="300"/>
    </location>
</feature>
<feature type="transmembrane region" description="Helical" evidence="7">
    <location>
        <begin position="820"/>
        <end position="848"/>
    </location>
</feature>
<dbReference type="Proteomes" id="UP000515679">
    <property type="component" value="Chromosome"/>
</dbReference>
<evidence type="ECO:0000313" key="10">
    <source>
        <dbReference type="Proteomes" id="UP000515679"/>
    </source>
</evidence>
<evidence type="ECO:0000256" key="5">
    <source>
        <dbReference type="ARBA" id="ARBA00023136"/>
    </source>
</evidence>
<evidence type="ECO:0000256" key="4">
    <source>
        <dbReference type="ARBA" id="ARBA00022989"/>
    </source>
</evidence>
<organism evidence="9 10">
    <name type="scientific">Cohnella cholangitidis</name>
    <dbReference type="NCBI Taxonomy" id="2598458"/>
    <lineage>
        <taxon>Bacteria</taxon>
        <taxon>Bacillati</taxon>
        <taxon>Bacillota</taxon>
        <taxon>Bacilli</taxon>
        <taxon>Bacillales</taxon>
        <taxon>Paenibacillaceae</taxon>
        <taxon>Cohnella</taxon>
    </lineage>
</organism>
<evidence type="ECO:0000256" key="7">
    <source>
        <dbReference type="SAM" id="Phobius"/>
    </source>
</evidence>
<dbReference type="InterPro" id="IPR050250">
    <property type="entry name" value="Macrolide_Exporter_MacB"/>
</dbReference>
<evidence type="ECO:0000256" key="2">
    <source>
        <dbReference type="ARBA" id="ARBA00022475"/>
    </source>
</evidence>
<comment type="subcellular location">
    <subcellularLocation>
        <location evidence="1">Cell membrane</location>
        <topology evidence="1">Multi-pass membrane protein</topology>
    </subcellularLocation>
</comment>
<protein>
    <submittedName>
        <fullName evidence="9">ABC transporter permease</fullName>
    </submittedName>
</protein>
<keyword evidence="3 7" id="KW-0812">Transmembrane</keyword>
<dbReference type="Pfam" id="PF02687">
    <property type="entry name" value="FtsX"/>
    <property type="match status" value="2"/>
</dbReference>
<evidence type="ECO:0000259" key="8">
    <source>
        <dbReference type="Pfam" id="PF02687"/>
    </source>
</evidence>
<reference evidence="9 10" key="1">
    <citation type="submission" date="2019-07" db="EMBL/GenBank/DDBJ databases">
        <authorList>
            <person name="Kim J.K."/>
            <person name="Cheong H.-M."/>
            <person name="Choi Y."/>
            <person name="Hwang K.J."/>
            <person name="Lee S."/>
            <person name="Choi C."/>
        </authorList>
    </citation>
    <scope>NUCLEOTIDE SEQUENCE [LARGE SCALE GENOMIC DNA]</scope>
    <source>
        <strain evidence="9 10">KS 22</strain>
    </source>
</reference>
<name>A0A7G5C0R8_9BACL</name>
<dbReference type="InterPro" id="IPR003838">
    <property type="entry name" value="ABC3_permease_C"/>
</dbReference>
<comment type="similarity">
    <text evidence="6">Belongs to the ABC-4 integral membrane protein family.</text>
</comment>
<feature type="transmembrane region" description="Helical" evidence="7">
    <location>
        <begin position="335"/>
        <end position="356"/>
    </location>
</feature>